<dbReference type="EMBL" id="QZEI01000111">
    <property type="protein sequence ID" value="RLV57977.1"/>
    <property type="molecule type" value="Genomic_DNA"/>
</dbReference>
<evidence type="ECO:0000313" key="3">
    <source>
        <dbReference type="Proteomes" id="UP000281474"/>
    </source>
</evidence>
<keyword evidence="3" id="KW-1185">Reference proteome</keyword>
<evidence type="ECO:0000256" key="1">
    <source>
        <dbReference type="SAM" id="Phobius"/>
    </source>
</evidence>
<keyword evidence="1" id="KW-1133">Transmembrane helix</keyword>
<protein>
    <submittedName>
        <fullName evidence="2">Uncharacterized protein</fullName>
    </submittedName>
</protein>
<proteinExistence type="predicted"/>
<sequence>MSLYLQEHRVMLLVLIGVLAFIAYRHARYSYSNVKEKVLAIAIMILGFLGHSYSLVKDHLLFRGFVPDSFVVFLGNHSILEVILASLLLLLISDNAFAFRNRANGSKISN</sequence>
<gene>
    <name evidence="2" type="ORF">D5018_19650</name>
</gene>
<feature type="transmembrane region" description="Helical" evidence="1">
    <location>
        <begin position="38"/>
        <end position="56"/>
    </location>
</feature>
<keyword evidence="1" id="KW-0812">Transmembrane</keyword>
<name>A0A3L8PRF2_9GAMM</name>
<evidence type="ECO:0000313" key="2">
    <source>
        <dbReference type="EMBL" id="RLV57977.1"/>
    </source>
</evidence>
<dbReference type="Proteomes" id="UP000281474">
    <property type="component" value="Unassembled WGS sequence"/>
</dbReference>
<dbReference type="AlphaFoldDB" id="A0A3L8PRF2"/>
<keyword evidence="1" id="KW-0472">Membrane</keyword>
<feature type="transmembrane region" description="Helical" evidence="1">
    <location>
        <begin position="6"/>
        <end position="26"/>
    </location>
</feature>
<feature type="transmembrane region" description="Helical" evidence="1">
    <location>
        <begin position="71"/>
        <end position="92"/>
    </location>
</feature>
<comment type="caution">
    <text evidence="2">The sequence shown here is derived from an EMBL/GenBank/DDBJ whole genome shotgun (WGS) entry which is preliminary data.</text>
</comment>
<reference evidence="2 3" key="1">
    <citation type="submission" date="2018-09" db="EMBL/GenBank/DDBJ databases">
        <title>Phylogeny of the Shewanellaceae, and recommendation for two new genera, Pseudoshewanella and Parashewanella.</title>
        <authorList>
            <person name="Wang G."/>
        </authorList>
    </citation>
    <scope>NUCLEOTIDE SEQUENCE [LARGE SCALE GENOMIC DNA]</scope>
    <source>
        <strain evidence="2 3">C51</strain>
    </source>
</reference>
<organism evidence="2 3">
    <name type="scientific">Parashewanella curva</name>
    <dbReference type="NCBI Taxonomy" id="2338552"/>
    <lineage>
        <taxon>Bacteria</taxon>
        <taxon>Pseudomonadati</taxon>
        <taxon>Pseudomonadota</taxon>
        <taxon>Gammaproteobacteria</taxon>
        <taxon>Alteromonadales</taxon>
        <taxon>Shewanellaceae</taxon>
        <taxon>Parashewanella</taxon>
    </lineage>
</organism>
<accession>A0A3L8PRF2</accession>